<dbReference type="GO" id="GO:0015679">
    <property type="term" value="P:plasma membrane copper ion transport"/>
    <property type="evidence" value="ECO:0007669"/>
    <property type="project" value="TreeGrafter"/>
</dbReference>
<keyword evidence="2" id="KW-0813">Transport</keyword>
<evidence type="ECO:0000259" key="4">
    <source>
        <dbReference type="Pfam" id="PF25973"/>
    </source>
</evidence>
<dbReference type="InterPro" id="IPR006143">
    <property type="entry name" value="RND_pump_MFP"/>
</dbReference>
<dbReference type="OrthoDB" id="9814657at2"/>
<dbReference type="AlphaFoldDB" id="A0A554VIA4"/>
<evidence type="ECO:0000259" key="3">
    <source>
        <dbReference type="Pfam" id="PF25954"/>
    </source>
</evidence>
<name>A0A554VIA4_9FLAO</name>
<keyword evidence="6" id="KW-1185">Reference proteome</keyword>
<feature type="domain" description="CzcB-like barrel-sandwich hybrid" evidence="4">
    <location>
        <begin position="80"/>
        <end position="224"/>
    </location>
</feature>
<comment type="caution">
    <text evidence="5">The sequence shown here is derived from an EMBL/GenBank/DDBJ whole genome shotgun (WGS) entry which is preliminary data.</text>
</comment>
<gene>
    <name evidence="5" type="ORF">FOF46_16180</name>
</gene>
<accession>A0A554VIA4</accession>
<proteinExistence type="inferred from homology"/>
<comment type="similarity">
    <text evidence="1">Belongs to the membrane fusion protein (MFP) (TC 8.A.1) family.</text>
</comment>
<dbReference type="GO" id="GO:0060003">
    <property type="term" value="P:copper ion export"/>
    <property type="evidence" value="ECO:0007669"/>
    <property type="project" value="TreeGrafter"/>
</dbReference>
<dbReference type="NCBIfam" id="TIGR01730">
    <property type="entry name" value="RND_mfp"/>
    <property type="match status" value="1"/>
</dbReference>
<dbReference type="InterPro" id="IPR058792">
    <property type="entry name" value="Beta-barrel_RND_2"/>
</dbReference>
<dbReference type="EMBL" id="VLNR01000034">
    <property type="protein sequence ID" value="TSE07346.1"/>
    <property type="molecule type" value="Genomic_DNA"/>
</dbReference>
<evidence type="ECO:0000313" key="6">
    <source>
        <dbReference type="Proteomes" id="UP000318833"/>
    </source>
</evidence>
<dbReference type="PANTHER" id="PTHR30097:SF4">
    <property type="entry name" value="SLR6042 PROTEIN"/>
    <property type="match status" value="1"/>
</dbReference>
<dbReference type="GO" id="GO:0022857">
    <property type="term" value="F:transmembrane transporter activity"/>
    <property type="evidence" value="ECO:0007669"/>
    <property type="project" value="InterPro"/>
</dbReference>
<dbReference type="GO" id="GO:0016020">
    <property type="term" value="C:membrane"/>
    <property type="evidence" value="ECO:0007669"/>
    <property type="project" value="InterPro"/>
</dbReference>
<evidence type="ECO:0000313" key="5">
    <source>
        <dbReference type="EMBL" id="TSE07346.1"/>
    </source>
</evidence>
<evidence type="ECO:0000256" key="2">
    <source>
        <dbReference type="ARBA" id="ARBA00022448"/>
    </source>
</evidence>
<dbReference type="Proteomes" id="UP000318833">
    <property type="component" value="Unassembled WGS sequence"/>
</dbReference>
<dbReference type="InterPro" id="IPR058647">
    <property type="entry name" value="BSH_CzcB-like"/>
</dbReference>
<dbReference type="Pfam" id="PF25954">
    <property type="entry name" value="Beta-barrel_RND_2"/>
    <property type="match status" value="1"/>
</dbReference>
<dbReference type="Gene3D" id="2.40.50.100">
    <property type="match status" value="1"/>
</dbReference>
<organism evidence="5 6">
    <name type="scientific">Aquimarina algiphila</name>
    <dbReference type="NCBI Taxonomy" id="2047982"/>
    <lineage>
        <taxon>Bacteria</taxon>
        <taxon>Pseudomonadati</taxon>
        <taxon>Bacteroidota</taxon>
        <taxon>Flavobacteriia</taxon>
        <taxon>Flavobacteriales</taxon>
        <taxon>Flavobacteriaceae</taxon>
        <taxon>Aquimarina</taxon>
    </lineage>
</organism>
<reference evidence="5 6" key="1">
    <citation type="submission" date="2019-07" db="EMBL/GenBank/DDBJ databases">
        <title>The draft genome sequence of Aquimarina algiphila M91.</title>
        <authorList>
            <person name="Meng X."/>
        </authorList>
    </citation>
    <scope>NUCLEOTIDE SEQUENCE [LARGE SCALE GENOMIC DNA]</scope>
    <source>
        <strain evidence="5 6">M91</strain>
    </source>
</reference>
<sequence>MSGCKYISEKDKDSNVNNTAIENLEKNEKRSHNDKHGGGVLLNQEQVDILGIKIDTLIRRNMNGYVQVNGTLGVPPQNEAIVTSVLGANISNIKVIEGDKVSKGQVLTYISHPDIIGMQTDYLQAYNKLVFLEQDYNRQKKLYDEQVGSGRDYQQAKSIFSSTKGLVKGYESQLRLLGLSSKNIREGNISQVALIKSPIDGFIEKVKVKSGQYVEPQTPLFEIVNTDHIHADLMVFEKDISKVKNGQLVKINIEALGNTEMTAKIYSVGKSFEEGPKALHVHAEIENKNKNLIQGMYVTARIITENTLEQALPEGAIIQENETFYVFVAEKKDNNSWNFVPKEVIVKSTSNGFTIFDFKEKTSKGIHLAQSGSYYLMAEMKKSEAGHSH</sequence>
<feature type="domain" description="CusB-like beta-barrel" evidence="3">
    <location>
        <begin position="234"/>
        <end position="304"/>
    </location>
</feature>
<dbReference type="InterPro" id="IPR051909">
    <property type="entry name" value="MFP_Cation_Efflux"/>
</dbReference>
<dbReference type="SUPFAM" id="SSF111369">
    <property type="entry name" value="HlyD-like secretion proteins"/>
    <property type="match status" value="1"/>
</dbReference>
<dbReference type="PANTHER" id="PTHR30097">
    <property type="entry name" value="CATION EFFLUX SYSTEM PROTEIN CUSB"/>
    <property type="match status" value="1"/>
</dbReference>
<evidence type="ECO:0000256" key="1">
    <source>
        <dbReference type="ARBA" id="ARBA00009477"/>
    </source>
</evidence>
<dbReference type="GO" id="GO:0030313">
    <property type="term" value="C:cell envelope"/>
    <property type="evidence" value="ECO:0007669"/>
    <property type="project" value="TreeGrafter"/>
</dbReference>
<dbReference type="Pfam" id="PF25973">
    <property type="entry name" value="BSH_CzcB"/>
    <property type="match status" value="1"/>
</dbReference>
<dbReference type="Gene3D" id="2.40.30.170">
    <property type="match status" value="1"/>
</dbReference>
<protein>
    <submittedName>
        <fullName evidence="5">Efflux RND transporter periplasmic adaptor subunit</fullName>
    </submittedName>
</protein>